<comment type="caution">
    <text evidence="2">The sequence shown here is derived from an EMBL/GenBank/DDBJ whole genome shotgun (WGS) entry which is preliminary data.</text>
</comment>
<feature type="region of interest" description="Disordered" evidence="1">
    <location>
        <begin position="346"/>
        <end position="393"/>
    </location>
</feature>
<evidence type="ECO:0000256" key="1">
    <source>
        <dbReference type="SAM" id="MobiDB-lite"/>
    </source>
</evidence>
<dbReference type="Pfam" id="PF15280">
    <property type="entry name" value="BORA_N"/>
    <property type="match status" value="1"/>
</dbReference>
<gene>
    <name evidence="2" type="ORF">Fcan01_26671</name>
</gene>
<keyword evidence="3" id="KW-1185">Reference proteome</keyword>
<dbReference type="EMBL" id="LNIX01000045">
    <property type="protein sequence ID" value="OXA38524.1"/>
    <property type="molecule type" value="Genomic_DNA"/>
</dbReference>
<reference evidence="2 3" key="1">
    <citation type="submission" date="2015-12" db="EMBL/GenBank/DDBJ databases">
        <title>The genome of Folsomia candida.</title>
        <authorList>
            <person name="Faddeeva A."/>
            <person name="Derks M.F."/>
            <person name="Anvar Y."/>
            <person name="Smit S."/>
            <person name="Van Straalen N."/>
            <person name="Roelofs D."/>
        </authorList>
    </citation>
    <scope>NUCLEOTIDE SEQUENCE [LARGE SCALE GENOMIC DNA]</scope>
    <source>
        <strain evidence="2 3">VU population</strain>
        <tissue evidence="2">Whole body</tissue>
    </source>
</reference>
<name>A0A226D0Z6_FOLCA</name>
<sequence>MEKRGSGEMNMSGVSESGGLSSPREGEEEEEDCSSPSVPPVKRRKSEMTVVVEEEQEDNVVYMSTPMSYRSNSSMASSSAGRSDVGMMGSTERVNPFEPFCLRNLKSSILSPSVFLTSTPTTPKEFQGWTINEMAELFPKSLEDSPSSHTNPYPVDALQEAQAQQDITDFFNGGPIAPTPDGIVRNPTANLLGSTPPGPRRRRQSCAAISMNSWTNTVLSLPPGDLPEQVAAVLGPYFNMVDCCSETLSKSLPNNDEHLWDFEVDESSQTSSKSFRSFQMNARRRLDLSFADAENSPPPRYPIEDPLGPMRLLASPLRTKNSDESSSFCTPDNVNVSKSAYFGAGRRDFCTPTSRDGNDDLEDEGGCGSDGWRRRRSILSSPDITPIRGVEEK</sequence>
<evidence type="ECO:0000313" key="2">
    <source>
        <dbReference type="EMBL" id="OXA38524.1"/>
    </source>
</evidence>
<dbReference type="PRINTS" id="PR02038">
    <property type="entry name" value="AURORABORA"/>
</dbReference>
<feature type="region of interest" description="Disordered" evidence="1">
    <location>
        <begin position="1"/>
        <end position="59"/>
    </location>
</feature>
<dbReference type="STRING" id="158441.A0A226D0Z6"/>
<feature type="region of interest" description="Disordered" evidence="1">
    <location>
        <begin position="179"/>
        <end position="203"/>
    </location>
</feature>
<dbReference type="AlphaFoldDB" id="A0A226D0Z6"/>
<dbReference type="OrthoDB" id="10020858at2759"/>
<accession>A0A226D0Z6</accession>
<feature type="region of interest" description="Disordered" evidence="1">
    <location>
        <begin position="289"/>
        <end position="308"/>
    </location>
</feature>
<dbReference type="InterPro" id="IPR023252">
    <property type="entry name" value="Aurora_borealis_protein"/>
</dbReference>
<evidence type="ECO:0000313" key="3">
    <source>
        <dbReference type="Proteomes" id="UP000198287"/>
    </source>
</evidence>
<proteinExistence type="predicted"/>
<protein>
    <submittedName>
        <fullName evidence="2">Protein aurora borealis</fullName>
    </submittedName>
</protein>
<organism evidence="2 3">
    <name type="scientific">Folsomia candida</name>
    <name type="common">Springtail</name>
    <dbReference type="NCBI Taxonomy" id="158441"/>
    <lineage>
        <taxon>Eukaryota</taxon>
        <taxon>Metazoa</taxon>
        <taxon>Ecdysozoa</taxon>
        <taxon>Arthropoda</taxon>
        <taxon>Hexapoda</taxon>
        <taxon>Collembola</taxon>
        <taxon>Entomobryomorpha</taxon>
        <taxon>Isotomoidea</taxon>
        <taxon>Isotomidae</taxon>
        <taxon>Proisotominae</taxon>
        <taxon>Folsomia</taxon>
    </lineage>
</organism>
<dbReference type="Proteomes" id="UP000198287">
    <property type="component" value="Unassembled WGS sequence"/>
</dbReference>